<dbReference type="InterPro" id="IPR017937">
    <property type="entry name" value="Thioredoxin_CS"/>
</dbReference>
<dbReference type="SUPFAM" id="SSF52833">
    <property type="entry name" value="Thioredoxin-like"/>
    <property type="match status" value="1"/>
</dbReference>
<accession>A0A4V2JB24</accession>
<dbReference type="Pfam" id="PF13899">
    <property type="entry name" value="Thioredoxin_7"/>
    <property type="match status" value="1"/>
</dbReference>
<reference evidence="4 5" key="1">
    <citation type="journal article" date="2015" name="Int. J. Syst. Evol. Microbiol.">
        <title>Hyunsoonleella pacifica sp. nov., isolated from seawater of South Pacific Gyre.</title>
        <authorList>
            <person name="Gao X."/>
            <person name="Zhang Z."/>
            <person name="Dai X."/>
            <person name="Zhang X.H."/>
        </authorList>
    </citation>
    <scope>NUCLEOTIDE SEQUENCE [LARGE SCALE GENOMIC DNA]</scope>
    <source>
        <strain evidence="4 5">SW033</strain>
    </source>
</reference>
<gene>
    <name evidence="4" type="ORF">EYD46_07905</name>
</gene>
<evidence type="ECO:0000313" key="4">
    <source>
        <dbReference type="EMBL" id="TBN16553.1"/>
    </source>
</evidence>
<keyword evidence="1 3" id="KW-0732">Signal</keyword>
<dbReference type="PANTHER" id="PTHR15337:SF11">
    <property type="entry name" value="THIOREDOXIN DOMAIN-CONTAINING PROTEIN"/>
    <property type="match status" value="1"/>
</dbReference>
<feature type="chain" id="PRO_5020991225" evidence="3">
    <location>
        <begin position="19"/>
        <end position="155"/>
    </location>
</feature>
<dbReference type="InterPro" id="IPR036249">
    <property type="entry name" value="Thioredoxin-like_sf"/>
</dbReference>
<evidence type="ECO:0000256" key="3">
    <source>
        <dbReference type="SAM" id="SignalP"/>
    </source>
</evidence>
<evidence type="ECO:0000256" key="1">
    <source>
        <dbReference type="ARBA" id="ARBA00022729"/>
    </source>
</evidence>
<dbReference type="Proteomes" id="UP000292372">
    <property type="component" value="Unassembled WGS sequence"/>
</dbReference>
<sequence>MKYFVCLILLSVSLSAVSAQTNSGINWMSWAQLEQALNKEPKPVFVYFHSEWCAYCKKIKRKVFTNPEVIQKLNTDYYAVEMDVESKDTIVFDGVIFTNKQATKKRNGVHELPLLLASRENKAFTLPATLFFENAFNIRERVFKYYTSKQLLNKL</sequence>
<keyword evidence="2" id="KW-0676">Redox-active center</keyword>
<dbReference type="PANTHER" id="PTHR15337">
    <property type="entry name" value="ANTERIOR GRADIENT PROTEIN-RELATED"/>
    <property type="match status" value="1"/>
</dbReference>
<evidence type="ECO:0000256" key="2">
    <source>
        <dbReference type="ARBA" id="ARBA00023284"/>
    </source>
</evidence>
<dbReference type="PROSITE" id="PS00194">
    <property type="entry name" value="THIOREDOXIN_1"/>
    <property type="match status" value="1"/>
</dbReference>
<protein>
    <submittedName>
        <fullName evidence="4">DUF255 domain-containing protein</fullName>
    </submittedName>
</protein>
<dbReference type="RefSeq" id="WP_130936534.1">
    <property type="nucleotide sequence ID" value="NZ_BMEE01000002.1"/>
</dbReference>
<comment type="caution">
    <text evidence="4">The sequence shown here is derived from an EMBL/GenBank/DDBJ whole genome shotgun (WGS) entry which is preliminary data.</text>
</comment>
<proteinExistence type="predicted"/>
<evidence type="ECO:0000313" key="5">
    <source>
        <dbReference type="Proteomes" id="UP000292372"/>
    </source>
</evidence>
<dbReference type="OrthoDB" id="9811036at2"/>
<name>A0A4V2JB24_9FLAO</name>
<dbReference type="EMBL" id="SIRS01000003">
    <property type="protein sequence ID" value="TBN16553.1"/>
    <property type="molecule type" value="Genomic_DNA"/>
</dbReference>
<dbReference type="AlphaFoldDB" id="A0A4V2JB24"/>
<dbReference type="InterPro" id="IPR051099">
    <property type="entry name" value="AGR/TXD"/>
</dbReference>
<organism evidence="4 5">
    <name type="scientific">Hyunsoonleella pacifica</name>
    <dbReference type="NCBI Taxonomy" id="1080224"/>
    <lineage>
        <taxon>Bacteria</taxon>
        <taxon>Pseudomonadati</taxon>
        <taxon>Bacteroidota</taxon>
        <taxon>Flavobacteriia</taxon>
        <taxon>Flavobacteriales</taxon>
        <taxon>Flavobacteriaceae</taxon>
    </lineage>
</organism>
<feature type="signal peptide" evidence="3">
    <location>
        <begin position="1"/>
        <end position="18"/>
    </location>
</feature>
<keyword evidence="5" id="KW-1185">Reference proteome</keyword>
<dbReference type="Gene3D" id="3.40.30.10">
    <property type="entry name" value="Glutaredoxin"/>
    <property type="match status" value="1"/>
</dbReference>